<dbReference type="InterPro" id="IPR036271">
    <property type="entry name" value="Tet_transcr_reg_TetR-rel_C_sf"/>
</dbReference>
<gene>
    <name evidence="6" type="ORF">ETD83_37090</name>
</gene>
<accession>A0A5C4J1E1</accession>
<dbReference type="InterPro" id="IPR001647">
    <property type="entry name" value="HTH_TetR"/>
</dbReference>
<evidence type="ECO:0000256" key="4">
    <source>
        <dbReference type="PROSITE-ProRule" id="PRU00335"/>
    </source>
</evidence>
<dbReference type="GO" id="GO:0003700">
    <property type="term" value="F:DNA-binding transcription factor activity"/>
    <property type="evidence" value="ECO:0007669"/>
    <property type="project" value="TreeGrafter"/>
</dbReference>
<dbReference type="PROSITE" id="PS50977">
    <property type="entry name" value="HTH_TETR_2"/>
    <property type="match status" value="1"/>
</dbReference>
<reference evidence="6 7" key="1">
    <citation type="submission" date="2019-05" db="EMBL/GenBank/DDBJ databases">
        <title>Draft genome sequence of Actinomadura sp. 14C53.</title>
        <authorList>
            <person name="Saricaoglu S."/>
            <person name="Isik K."/>
        </authorList>
    </citation>
    <scope>NUCLEOTIDE SEQUENCE [LARGE SCALE GENOMIC DNA]</scope>
    <source>
        <strain evidence="6 7">14C53</strain>
    </source>
</reference>
<dbReference type="RefSeq" id="WP_138649876.1">
    <property type="nucleotide sequence ID" value="NZ_VCKW01000331.1"/>
</dbReference>
<dbReference type="PANTHER" id="PTHR30055">
    <property type="entry name" value="HTH-TYPE TRANSCRIPTIONAL REGULATOR RUTR"/>
    <property type="match status" value="1"/>
</dbReference>
<evidence type="ECO:0000259" key="5">
    <source>
        <dbReference type="PROSITE" id="PS50977"/>
    </source>
</evidence>
<name>A0A5C4J1E1_9ACTN</name>
<dbReference type="InterPro" id="IPR050109">
    <property type="entry name" value="HTH-type_TetR-like_transc_reg"/>
</dbReference>
<evidence type="ECO:0000256" key="1">
    <source>
        <dbReference type="ARBA" id="ARBA00023015"/>
    </source>
</evidence>
<dbReference type="InterPro" id="IPR041586">
    <property type="entry name" value="PsrA_TetR_C"/>
</dbReference>
<dbReference type="SUPFAM" id="SSF48498">
    <property type="entry name" value="Tetracyclin repressor-like, C-terminal domain"/>
    <property type="match status" value="1"/>
</dbReference>
<keyword evidence="1" id="KW-0805">Transcription regulation</keyword>
<organism evidence="6 7">
    <name type="scientific">Actinomadura soli</name>
    <dbReference type="NCBI Taxonomy" id="2508997"/>
    <lineage>
        <taxon>Bacteria</taxon>
        <taxon>Bacillati</taxon>
        <taxon>Actinomycetota</taxon>
        <taxon>Actinomycetes</taxon>
        <taxon>Streptosporangiales</taxon>
        <taxon>Thermomonosporaceae</taxon>
        <taxon>Actinomadura</taxon>
    </lineage>
</organism>
<feature type="DNA-binding region" description="H-T-H motif" evidence="4">
    <location>
        <begin position="36"/>
        <end position="55"/>
    </location>
</feature>
<dbReference type="SUPFAM" id="SSF46689">
    <property type="entry name" value="Homeodomain-like"/>
    <property type="match status" value="1"/>
</dbReference>
<feature type="domain" description="HTH tetR-type" evidence="5">
    <location>
        <begin position="13"/>
        <end position="73"/>
    </location>
</feature>
<dbReference type="Gene3D" id="1.10.357.10">
    <property type="entry name" value="Tetracycline Repressor, domain 2"/>
    <property type="match status" value="1"/>
</dbReference>
<dbReference type="EMBL" id="VCKW01000331">
    <property type="protein sequence ID" value="TMQ90072.1"/>
    <property type="molecule type" value="Genomic_DNA"/>
</dbReference>
<dbReference type="PANTHER" id="PTHR30055:SF234">
    <property type="entry name" value="HTH-TYPE TRANSCRIPTIONAL REGULATOR BETI"/>
    <property type="match status" value="1"/>
</dbReference>
<keyword evidence="7" id="KW-1185">Reference proteome</keyword>
<dbReference type="Pfam" id="PF17939">
    <property type="entry name" value="TetR_C_30"/>
    <property type="match status" value="1"/>
</dbReference>
<keyword evidence="3" id="KW-0804">Transcription</keyword>
<dbReference type="Proteomes" id="UP000309174">
    <property type="component" value="Unassembled WGS sequence"/>
</dbReference>
<evidence type="ECO:0000256" key="3">
    <source>
        <dbReference type="ARBA" id="ARBA00023163"/>
    </source>
</evidence>
<protein>
    <submittedName>
        <fullName evidence="6">Helix-turn-helix transcriptional regulator</fullName>
    </submittedName>
</protein>
<dbReference type="Pfam" id="PF00440">
    <property type="entry name" value="TetR_N"/>
    <property type="match status" value="1"/>
</dbReference>
<dbReference type="GO" id="GO:0000976">
    <property type="term" value="F:transcription cis-regulatory region binding"/>
    <property type="evidence" value="ECO:0007669"/>
    <property type="project" value="TreeGrafter"/>
</dbReference>
<evidence type="ECO:0000313" key="7">
    <source>
        <dbReference type="Proteomes" id="UP000309174"/>
    </source>
</evidence>
<evidence type="ECO:0000256" key="2">
    <source>
        <dbReference type="ARBA" id="ARBA00023125"/>
    </source>
</evidence>
<dbReference type="OrthoDB" id="5242433at2"/>
<evidence type="ECO:0000313" key="6">
    <source>
        <dbReference type="EMBL" id="TMQ90072.1"/>
    </source>
</evidence>
<proteinExistence type="predicted"/>
<dbReference type="InterPro" id="IPR009057">
    <property type="entry name" value="Homeodomain-like_sf"/>
</dbReference>
<dbReference type="AlphaFoldDB" id="A0A5C4J1E1"/>
<comment type="caution">
    <text evidence="6">The sequence shown here is derived from an EMBL/GenBank/DDBJ whole genome shotgun (WGS) entry which is preliminary data.</text>
</comment>
<keyword evidence="2 4" id="KW-0238">DNA-binding</keyword>
<sequence length="229" mass="24738">MRVDACSPEATTVVAERADGGTAHRLFASGGEEATSLRAITREAGVNVAAIHYHFGGRDGLLREVLDRYVGPLNRRRLALLDEAERAHGSVVPVTLLLEAFLRPDLELLARLRADQLQVARFLGRAYTQPSAVLEGLVRRQFEPVAARLVPLLRRALPDLGEDEIHLRLDLIVAVVTGLFATAGPLGRPTVLGTDDVEWQLRLLVAFFAPALSAPRAPTGAPVLNRPGG</sequence>